<dbReference type="Pfam" id="PF26549">
    <property type="entry name" value="Tricorn_N"/>
    <property type="match status" value="1"/>
</dbReference>
<dbReference type="SUPFAM" id="SSF51556">
    <property type="entry name" value="Metallo-dependent hydrolases"/>
    <property type="match status" value="1"/>
</dbReference>
<evidence type="ECO:0000259" key="3">
    <source>
        <dbReference type="Pfam" id="PF01979"/>
    </source>
</evidence>
<gene>
    <name evidence="4" type="ORF">ACFOKA_16760</name>
</gene>
<feature type="signal peptide" evidence="2">
    <location>
        <begin position="1"/>
        <end position="30"/>
    </location>
</feature>
<dbReference type="Gene3D" id="2.30.40.10">
    <property type="entry name" value="Urease, subunit C, domain 1"/>
    <property type="match status" value="1"/>
</dbReference>
<dbReference type="SUPFAM" id="SSF82171">
    <property type="entry name" value="DPP6 N-terminal domain-like"/>
    <property type="match status" value="1"/>
</dbReference>
<reference evidence="5" key="1">
    <citation type="journal article" date="2019" name="Int. J. Syst. Evol. Microbiol.">
        <title>The Global Catalogue of Microorganisms (GCM) 10K type strain sequencing project: providing services to taxonomists for standard genome sequencing and annotation.</title>
        <authorList>
            <consortium name="The Broad Institute Genomics Platform"/>
            <consortium name="The Broad Institute Genome Sequencing Center for Infectious Disease"/>
            <person name="Wu L."/>
            <person name="Ma J."/>
        </authorList>
    </citation>
    <scope>NUCLEOTIDE SEQUENCE [LARGE SCALE GENOMIC DNA]</scope>
    <source>
        <strain evidence="5">KCTC 62164</strain>
    </source>
</reference>
<dbReference type="SUPFAM" id="SSF69304">
    <property type="entry name" value="Tricorn protease N-terminal domain"/>
    <property type="match status" value="1"/>
</dbReference>
<name>A0ABV7D8K7_9PROT</name>
<dbReference type="InterPro" id="IPR011659">
    <property type="entry name" value="WD40"/>
</dbReference>
<dbReference type="InterPro" id="IPR032466">
    <property type="entry name" value="Metal_Hydrolase"/>
</dbReference>
<sequence length="1090" mass="119460">MNFKCLHRAIRKSFFMGAALVCSVSPIVVASDTWDVENTGQPYKDVEFTLTEGTWMSLDVSPDGKTIVFDLLGDLYLMPATGGDAKALTQGAAIDRTPSFSPDGSKILYISDRSGADNAWVIGVDGTDAHMVTTETTNMVANPAWSADGNYIIASTVDVDYSTQKQSKLRMYHISGGAGRVVVETPPNERDVQEPDFSADGKYLYYTQRLVDHGIYVDANHINYAVMRRNLETGETNELIAGFGGALSPQSSPDGNHVAFVRRVKDKTILFVYNTKTGQQTPVYDNLDRDQQADFYLQGVYFPQFGWFPDGKHIAIWGKGKLFNVDIETGEFAEIPFKAVSKQHIIRSPKFFDPLEPDTISVRTAQTIAVSPNGKEAVFHALGYLWKKSLPDGTPKRLTKASNFEFEPTWSADGKTIAYIGWDDEKGSSLNVMSANGKNIKTVASSKGVMRTPAFSPNGATLAFSIDEGNKGLGGYRARAGLYVVTIKGGDPERIGDAGISPHFSADGSRIYYATTSGDTVLSSVTIGGYDKRDHAKGVGGDRYELTLSPDGNWIAFKEDQQYYVMPYHETGSVADVRAKGAAVPVAQLTDISGYNISWSADSTTLYWNLGDAFYSVAVKDMFKNQAGLPEPVTALGLTVPVDKPKGLVAFTGGRVITMKGEEVIETGTVVVDGNKIIAVGKVGDVEIPDGAFVVDTAGKTVMPGLVDMHGHIDCCYYGGLMPQKHSSHYAAAAYGITTNYDPYTSELPSYATTEMQKAGILVGPRSITTGRVIYGRAGKPDTAYVPLETYEDAVNTMKRKRALNGRIIKSYKQPMRRARQQLVKAGRENGIMVDAEGESHFYYNLSMIMDGHMGLEHVIPVATYYDDIVQLFAHSDSVNTPTLNVTFGEIMGENYLYQTTRAWEDPKVQTYVQETTSGYSPVNTPYGAPVYARNMTSLHAAEEIWDIGFRAASRSTKRLDDAGVTINAGSHGQVYGLAMHWEMWSMAQGGMSNFHILRAATMNGAKTLGLQDEIGSLEVGKLADVIVMDKNPLEDIKNTNSVSYTMINGRLYDSYAMDEIGNYNHPRTKFYWELPDYHGIDWNEAWAGQ</sequence>
<dbReference type="Pfam" id="PF01979">
    <property type="entry name" value="Amidohydro_1"/>
    <property type="match status" value="1"/>
</dbReference>
<keyword evidence="5" id="KW-1185">Reference proteome</keyword>
<dbReference type="InterPro" id="IPR006680">
    <property type="entry name" value="Amidohydro-rel"/>
</dbReference>
<protein>
    <submittedName>
        <fullName evidence="4">Amidohydrolase family protein</fullName>
    </submittedName>
</protein>
<dbReference type="RefSeq" id="WP_194215493.1">
    <property type="nucleotide sequence ID" value="NZ_CP061205.1"/>
</dbReference>
<dbReference type="EMBL" id="JBHRSL010000027">
    <property type="protein sequence ID" value="MFC3053553.1"/>
    <property type="molecule type" value="Genomic_DNA"/>
</dbReference>
<feature type="domain" description="Amidohydrolase-related" evidence="3">
    <location>
        <begin position="964"/>
        <end position="1052"/>
    </location>
</feature>
<evidence type="ECO:0000313" key="5">
    <source>
        <dbReference type="Proteomes" id="UP001595444"/>
    </source>
</evidence>
<dbReference type="Pfam" id="PF07676">
    <property type="entry name" value="PD40"/>
    <property type="match status" value="2"/>
</dbReference>
<dbReference type="InterPro" id="IPR011042">
    <property type="entry name" value="6-blade_b-propeller_TolB-like"/>
</dbReference>
<dbReference type="PANTHER" id="PTHR36842">
    <property type="entry name" value="PROTEIN TOLB HOMOLOG"/>
    <property type="match status" value="1"/>
</dbReference>
<dbReference type="Gene3D" id="2.120.10.30">
    <property type="entry name" value="TolB, C-terminal domain"/>
    <property type="match status" value="3"/>
</dbReference>
<dbReference type="Gene3D" id="3.20.20.140">
    <property type="entry name" value="Metal-dependent hydrolases"/>
    <property type="match status" value="1"/>
</dbReference>
<keyword evidence="2" id="KW-0732">Signal</keyword>
<dbReference type="PANTHER" id="PTHR36842:SF1">
    <property type="entry name" value="PROTEIN TOLB"/>
    <property type="match status" value="1"/>
</dbReference>
<comment type="caution">
    <text evidence="4">The sequence shown here is derived from an EMBL/GenBank/DDBJ whole genome shotgun (WGS) entry which is preliminary data.</text>
</comment>
<proteinExistence type="inferred from homology"/>
<feature type="chain" id="PRO_5045298126" evidence="2">
    <location>
        <begin position="31"/>
        <end position="1090"/>
    </location>
</feature>
<dbReference type="Proteomes" id="UP001595444">
    <property type="component" value="Unassembled WGS sequence"/>
</dbReference>
<dbReference type="SUPFAM" id="SSF51338">
    <property type="entry name" value="Composite domain of metallo-dependent hydrolases"/>
    <property type="match status" value="1"/>
</dbReference>
<accession>A0ABV7D8K7</accession>
<evidence type="ECO:0000256" key="2">
    <source>
        <dbReference type="SAM" id="SignalP"/>
    </source>
</evidence>
<evidence type="ECO:0000313" key="4">
    <source>
        <dbReference type="EMBL" id="MFC3053553.1"/>
    </source>
</evidence>
<dbReference type="InterPro" id="IPR011059">
    <property type="entry name" value="Metal-dep_hydrolase_composite"/>
</dbReference>
<organism evidence="4 5">
    <name type="scientific">Kordiimonas pumila</name>
    <dbReference type="NCBI Taxonomy" id="2161677"/>
    <lineage>
        <taxon>Bacteria</taxon>
        <taxon>Pseudomonadati</taxon>
        <taxon>Pseudomonadota</taxon>
        <taxon>Alphaproteobacteria</taxon>
        <taxon>Kordiimonadales</taxon>
        <taxon>Kordiimonadaceae</taxon>
        <taxon>Kordiimonas</taxon>
    </lineage>
</organism>
<comment type="similarity">
    <text evidence="1">Belongs to the TolB family.</text>
</comment>
<evidence type="ECO:0000256" key="1">
    <source>
        <dbReference type="ARBA" id="ARBA00009820"/>
    </source>
</evidence>